<name>A0A3S4S8N8_MYCCI</name>
<protein>
    <submittedName>
        <fullName evidence="1">Zinc finger SWIM domain-containing protein</fullName>
    </submittedName>
</protein>
<evidence type="ECO:0000313" key="1">
    <source>
        <dbReference type="EMBL" id="VEG47505.1"/>
    </source>
</evidence>
<dbReference type="InterPro" id="IPR049245">
    <property type="entry name" value="DUF6880"/>
</dbReference>
<dbReference type="Pfam" id="PF21810">
    <property type="entry name" value="DUF6880"/>
    <property type="match status" value="1"/>
</dbReference>
<dbReference type="Proteomes" id="UP000282551">
    <property type="component" value="Chromosome"/>
</dbReference>
<evidence type="ECO:0000313" key="2">
    <source>
        <dbReference type="Proteomes" id="UP000282551"/>
    </source>
</evidence>
<sequence length="409" mass="45992">MTALADTVLPLIRTRSDVWRWNIANAHGSRMHEAVAILQQAADHGDPAEVFTVTQRAIASALKVIMRADDSSGIIGDACRELLELHPVAAARARPAVTKLVDWMMKFQFDNECDYFTIDPVAYAPALGSGGMVTYRAKLDEQAATLGPRPPEDQRWSSPNSGAWFTLDWNARRLAVLDRDVDAIIRTHARNRRVVAWLQDTAVALLEIGEIDAAIDWAKQATDFDEGHQARRAADYWCELLARHRPDELVAARVAVFRRWPSSSTAGHLYRDAADAWTDYEKEVMDRLATQPRDAVLRAQLSLKDIPLAWNLAHRLGLRDSDVWSGLGKAYEKRDPLAVLPVYTQLVEGELTGANAKYYRSAARRLKKMRKLAAGTGESAEVDAFIADLRDRYRRRPRLQLEFDRADLP</sequence>
<keyword evidence="2" id="KW-1185">Reference proteome</keyword>
<dbReference type="EMBL" id="LR134355">
    <property type="protein sequence ID" value="VEG47505.1"/>
    <property type="molecule type" value="Genomic_DNA"/>
</dbReference>
<proteinExistence type="predicted"/>
<dbReference type="AlphaFoldDB" id="A0A3S4S8N8"/>
<reference evidence="1 2" key="1">
    <citation type="submission" date="2018-12" db="EMBL/GenBank/DDBJ databases">
        <authorList>
            <consortium name="Pathogen Informatics"/>
        </authorList>
    </citation>
    <scope>NUCLEOTIDE SEQUENCE [LARGE SCALE GENOMIC DNA]</scope>
    <source>
        <strain evidence="1 2">NCTC10485</strain>
    </source>
</reference>
<gene>
    <name evidence="1" type="ORF">NCTC10485_01786</name>
</gene>
<dbReference type="RefSeq" id="WP_235666413.1">
    <property type="nucleotide sequence ID" value="NZ_AP022604.1"/>
</dbReference>
<accession>A0A3S4S8N8</accession>
<organism evidence="1 2">
    <name type="scientific">Mycolicibacterium chitae</name>
    <name type="common">Mycobacterium chitae</name>
    <dbReference type="NCBI Taxonomy" id="1792"/>
    <lineage>
        <taxon>Bacteria</taxon>
        <taxon>Bacillati</taxon>
        <taxon>Actinomycetota</taxon>
        <taxon>Actinomycetes</taxon>
        <taxon>Mycobacteriales</taxon>
        <taxon>Mycobacteriaceae</taxon>
        <taxon>Mycolicibacterium</taxon>
    </lineage>
</organism>